<dbReference type="STRING" id="537007.BLAHAN_04535"/>
<dbReference type="HAMAP" id="MF_00687">
    <property type="entry name" value="KduI"/>
    <property type="match status" value="1"/>
</dbReference>
<dbReference type="InterPro" id="IPR011051">
    <property type="entry name" value="RmlC_Cupin_sf"/>
</dbReference>
<accession>C9L585</accession>
<evidence type="ECO:0000256" key="1">
    <source>
        <dbReference type="ARBA" id="ARBA00000552"/>
    </source>
</evidence>
<comment type="similarity">
    <text evidence="2 6">Belongs to the KduI family.</text>
</comment>
<comment type="caution">
    <text evidence="7">The sequence shown here is derived from an EMBL/GenBank/DDBJ whole genome shotgun (WGS) entry which is preliminary data.</text>
</comment>
<dbReference type="InterPro" id="IPR007045">
    <property type="entry name" value="KduI"/>
</dbReference>
<dbReference type="EC" id="5.3.1.17" evidence="6"/>
<name>C9L585_BLAHA</name>
<evidence type="ECO:0000256" key="4">
    <source>
        <dbReference type="ARBA" id="ARBA00022833"/>
    </source>
</evidence>
<dbReference type="GO" id="GO:0008697">
    <property type="term" value="F:4-deoxy-L-threo-5-hexosulose-uronate ketol-isomerase activity"/>
    <property type="evidence" value="ECO:0007669"/>
    <property type="project" value="UniProtKB-UniRule"/>
</dbReference>
<dbReference type="AlphaFoldDB" id="C9L585"/>
<sequence>MFEKMEPLLVEFKICKVFNRKRKLTQKQKCYNPYNKRTGRERKGNIMEVRTAASPRDVKHYTTDRLREEFLIQNLFVPGKIKMVYSHIDRIITGAAVPAKETLTLTAGAELRAEYFLQRREMGIINIGGAGTITVDGKAYEVAYKEGMYIGMGAKDITFASKDETNSAKFYFNSTPAHHTYPTVLIKPEGTPKEGVVIVKDENKVELGTLEQSNHRTICKYILPGQVESCQLEMGMTKLEPGSVWNTMPCHTHDRRMEVYLYFDIPEDAFVMHYMGEPTETRHLVMRNEEAVISPSWSIHSGSGSQAYTFIWGMAGENQDFDDMDHIANTELK</sequence>
<reference evidence="7" key="1">
    <citation type="submission" date="2009-09" db="EMBL/GenBank/DDBJ databases">
        <authorList>
            <person name="Weinstock G."/>
            <person name="Sodergren E."/>
            <person name="Clifton S."/>
            <person name="Fulton L."/>
            <person name="Fulton B."/>
            <person name="Courtney L."/>
            <person name="Fronick C."/>
            <person name="Harrison M."/>
            <person name="Strong C."/>
            <person name="Farmer C."/>
            <person name="Delahaunty K."/>
            <person name="Markovic C."/>
            <person name="Hall O."/>
            <person name="Minx P."/>
            <person name="Tomlinson C."/>
            <person name="Mitreva M."/>
            <person name="Nelson J."/>
            <person name="Hou S."/>
            <person name="Wollam A."/>
            <person name="Pepin K.H."/>
            <person name="Johnson M."/>
            <person name="Bhonagiri V."/>
            <person name="Nash W.E."/>
            <person name="Warren W."/>
            <person name="Chinwalla A."/>
            <person name="Mardis E.R."/>
            <person name="Wilson R.K."/>
        </authorList>
    </citation>
    <scope>NUCLEOTIDE SEQUENCE [LARGE SCALE GENOMIC DNA]</scope>
    <source>
        <strain evidence="7">DSM 20583</strain>
    </source>
</reference>
<dbReference type="EMBL" id="ABYU02000011">
    <property type="protein sequence ID" value="EEX22317.1"/>
    <property type="molecule type" value="Genomic_DNA"/>
</dbReference>
<dbReference type="Pfam" id="PF04962">
    <property type="entry name" value="KduI"/>
    <property type="match status" value="1"/>
</dbReference>
<dbReference type="Gene3D" id="2.60.120.10">
    <property type="entry name" value="Jelly Rolls"/>
    <property type="match status" value="1"/>
</dbReference>
<dbReference type="GO" id="GO:0019698">
    <property type="term" value="P:D-galacturonate catabolic process"/>
    <property type="evidence" value="ECO:0007669"/>
    <property type="project" value="TreeGrafter"/>
</dbReference>
<feature type="binding site" evidence="6">
    <location>
        <position position="300"/>
    </location>
    <ligand>
        <name>Zn(2+)</name>
        <dbReference type="ChEBI" id="CHEBI:29105"/>
    </ligand>
</feature>
<feature type="binding site" evidence="6">
    <location>
        <position position="258"/>
    </location>
    <ligand>
        <name>Zn(2+)</name>
        <dbReference type="ChEBI" id="CHEBI:29105"/>
    </ligand>
</feature>
<dbReference type="UniPathway" id="UPA00545">
    <property type="reaction ID" value="UER00826"/>
</dbReference>
<keyword evidence="4 6" id="KW-0862">Zinc</keyword>
<dbReference type="Gene3D" id="2.60.120.520">
    <property type="entry name" value="pectin degrading enzyme 5-keto 4- deoxyuronate isomerase, domain 1"/>
    <property type="match status" value="1"/>
</dbReference>
<evidence type="ECO:0000256" key="2">
    <source>
        <dbReference type="ARBA" id="ARBA00008086"/>
    </source>
</evidence>
<dbReference type="SUPFAM" id="SSF51182">
    <property type="entry name" value="RmlC-like cupins"/>
    <property type="match status" value="1"/>
</dbReference>
<comment type="pathway">
    <text evidence="6">Glycan metabolism; pectin degradation; 2-dehydro-3-deoxy-D-gluconate from pectin: step 4/5.</text>
</comment>
<dbReference type="InterPro" id="IPR021120">
    <property type="entry name" value="KduI/IolB_isomerase"/>
</dbReference>
<dbReference type="PANTHER" id="PTHR38461">
    <property type="entry name" value="4-DEOXY-L-THREO-5-HEXOSULOSE-URONATE KETOL-ISOMERASE"/>
    <property type="match status" value="1"/>
</dbReference>
<dbReference type="Proteomes" id="UP000003755">
    <property type="component" value="Unassembled WGS sequence"/>
</dbReference>
<feature type="binding site" evidence="6">
    <location>
        <position position="253"/>
    </location>
    <ligand>
        <name>Zn(2+)</name>
        <dbReference type="ChEBI" id="CHEBI:29105"/>
    </ligand>
</feature>
<gene>
    <name evidence="6" type="primary">kduI</name>
    <name evidence="7" type="ORF">BLAHAN_04535</name>
</gene>
<dbReference type="CDD" id="cd20491">
    <property type="entry name" value="cupin_KduI_C"/>
    <property type="match status" value="1"/>
</dbReference>
<dbReference type="CDD" id="cd20294">
    <property type="entry name" value="cupin_KduI_N"/>
    <property type="match status" value="1"/>
</dbReference>
<dbReference type="InterPro" id="IPR027449">
    <property type="entry name" value="KduI_N"/>
</dbReference>
<evidence type="ECO:0000256" key="3">
    <source>
        <dbReference type="ARBA" id="ARBA00022723"/>
    </source>
</evidence>
<protein>
    <recommendedName>
        <fullName evidence="6">4-deoxy-L-threo-5-hexosulose-uronate ketol-isomerase</fullName>
        <ecNumber evidence="6">5.3.1.17</ecNumber>
    </recommendedName>
    <alternativeName>
        <fullName evidence="6">5-keto-4-deoxyuronate isomerase</fullName>
    </alternativeName>
    <alternativeName>
        <fullName evidence="6">DKI isomerase</fullName>
    </alternativeName>
</protein>
<dbReference type="HOGENOM" id="CLU_062609_0_0_9"/>
<dbReference type="GO" id="GO:0045490">
    <property type="term" value="P:pectin catabolic process"/>
    <property type="evidence" value="ECO:0007669"/>
    <property type="project" value="UniProtKB-UniRule"/>
</dbReference>
<dbReference type="GO" id="GO:0008270">
    <property type="term" value="F:zinc ion binding"/>
    <property type="evidence" value="ECO:0007669"/>
    <property type="project" value="UniProtKB-UniRule"/>
</dbReference>
<dbReference type="PANTHER" id="PTHR38461:SF1">
    <property type="entry name" value="4-DEOXY-L-THREO-5-HEXOSULOSE-URONATE KETOL-ISOMERASE"/>
    <property type="match status" value="1"/>
</dbReference>
<dbReference type="InterPro" id="IPR014710">
    <property type="entry name" value="RmlC-like_jellyroll"/>
</dbReference>
<comment type="cofactor">
    <cofactor evidence="6">
        <name>Zn(2+)</name>
        <dbReference type="ChEBI" id="CHEBI:29105"/>
    </cofactor>
    <text evidence="6">Binds 1 zinc ion per subunit.</text>
</comment>
<keyword evidence="8" id="KW-1185">Reference proteome</keyword>
<evidence type="ECO:0000313" key="7">
    <source>
        <dbReference type="EMBL" id="EEX22317.1"/>
    </source>
</evidence>
<proteinExistence type="inferred from homology"/>
<keyword evidence="5 6" id="KW-0413">Isomerase</keyword>
<comment type="function">
    <text evidence="6">Catalyzes the isomerization of 5-dehydro-4-deoxy-D-glucuronate to 3-deoxy-D-glycero-2,5-hexodiulosonate.</text>
</comment>
<evidence type="ECO:0000256" key="6">
    <source>
        <dbReference type="HAMAP-Rule" id="MF_00687"/>
    </source>
</evidence>
<dbReference type="NCBIfam" id="NF002091">
    <property type="entry name" value="PRK00924.1"/>
    <property type="match status" value="1"/>
</dbReference>
<comment type="catalytic activity">
    <reaction evidence="1 6">
        <text>5-dehydro-4-deoxy-D-glucuronate = 3-deoxy-D-glycero-2,5-hexodiulosonate</text>
        <dbReference type="Rhea" id="RHEA:23896"/>
        <dbReference type="ChEBI" id="CHEBI:17117"/>
        <dbReference type="ChEBI" id="CHEBI:29071"/>
        <dbReference type="EC" id="5.3.1.17"/>
    </reaction>
</comment>
<organism evidence="7 8">
    <name type="scientific">Blautia hansenii DSM 20583</name>
    <dbReference type="NCBI Taxonomy" id="537007"/>
    <lineage>
        <taxon>Bacteria</taxon>
        <taxon>Bacillati</taxon>
        <taxon>Bacillota</taxon>
        <taxon>Clostridia</taxon>
        <taxon>Lachnospirales</taxon>
        <taxon>Lachnospiraceae</taxon>
        <taxon>Blautia</taxon>
    </lineage>
</organism>
<keyword evidence="3 6" id="KW-0479">Metal-binding</keyword>
<dbReference type="GO" id="GO:0042840">
    <property type="term" value="P:D-glucuronate catabolic process"/>
    <property type="evidence" value="ECO:0007669"/>
    <property type="project" value="TreeGrafter"/>
</dbReference>
<evidence type="ECO:0000256" key="5">
    <source>
        <dbReference type="ARBA" id="ARBA00023235"/>
    </source>
</evidence>
<feature type="binding site" evidence="6">
    <location>
        <position position="251"/>
    </location>
    <ligand>
        <name>Zn(2+)</name>
        <dbReference type="ChEBI" id="CHEBI:29105"/>
    </ligand>
</feature>
<evidence type="ECO:0000313" key="8">
    <source>
        <dbReference type="Proteomes" id="UP000003755"/>
    </source>
</evidence>
<dbReference type="eggNOG" id="COG3717">
    <property type="taxonomic scope" value="Bacteria"/>
</dbReference>